<accession>A0A4S8HWV2</accession>
<dbReference type="CDD" id="cd11336">
    <property type="entry name" value="AmyAc_MTSase"/>
    <property type="match status" value="1"/>
</dbReference>
<evidence type="ECO:0000313" key="2">
    <source>
        <dbReference type="EMBL" id="THU40208.1"/>
    </source>
</evidence>
<dbReference type="InterPro" id="IPR006047">
    <property type="entry name" value="GH13_cat_dom"/>
</dbReference>
<organism evidence="2 3">
    <name type="scientific">Niastella caeni</name>
    <dbReference type="NCBI Taxonomy" id="2569763"/>
    <lineage>
        <taxon>Bacteria</taxon>
        <taxon>Pseudomonadati</taxon>
        <taxon>Bacteroidota</taxon>
        <taxon>Chitinophagia</taxon>
        <taxon>Chitinophagales</taxon>
        <taxon>Chitinophagaceae</taxon>
        <taxon>Niastella</taxon>
    </lineage>
</organism>
<dbReference type="Gene3D" id="3.30.1590.10">
    <property type="entry name" value="Maltooligosyl trehalose synthase, domain 2"/>
    <property type="match status" value="1"/>
</dbReference>
<gene>
    <name evidence="2" type="primary">treY</name>
    <name evidence="2" type="ORF">FAM09_10070</name>
</gene>
<dbReference type="AlphaFoldDB" id="A0A4S8HWV2"/>
<evidence type="ECO:0000259" key="1">
    <source>
        <dbReference type="SMART" id="SM00642"/>
    </source>
</evidence>
<dbReference type="SMART" id="SM00642">
    <property type="entry name" value="Aamy"/>
    <property type="match status" value="1"/>
</dbReference>
<dbReference type="InterPro" id="IPR012767">
    <property type="entry name" value="Trehalose_TreY"/>
</dbReference>
<dbReference type="PANTHER" id="PTHR10357:SF216">
    <property type="entry name" value="MALTOOLIGOSYL TREHALOSE SYNTHASE-RELATED"/>
    <property type="match status" value="1"/>
</dbReference>
<dbReference type="Proteomes" id="UP000306918">
    <property type="component" value="Unassembled WGS sequence"/>
</dbReference>
<dbReference type="Gene3D" id="3.20.20.80">
    <property type="entry name" value="Glycosidases"/>
    <property type="match status" value="2"/>
</dbReference>
<dbReference type="Gene3D" id="1.10.10.470">
    <property type="entry name" value="Maltooligosyl trehalose synthase, domain 4"/>
    <property type="match status" value="1"/>
</dbReference>
<comment type="caution">
    <text evidence="2">The sequence shown here is derived from an EMBL/GenBank/DDBJ whole genome shotgun (WGS) entry which is preliminary data.</text>
</comment>
<dbReference type="Pfam" id="PF00128">
    <property type="entry name" value="Alpha-amylase"/>
    <property type="match status" value="1"/>
</dbReference>
<dbReference type="InterPro" id="IPR017853">
    <property type="entry name" value="GH"/>
</dbReference>
<dbReference type="InterPro" id="IPR013797">
    <property type="entry name" value="Maltooligo_trehalose_synth_4"/>
</dbReference>
<dbReference type="PANTHER" id="PTHR10357">
    <property type="entry name" value="ALPHA-AMYLASE FAMILY MEMBER"/>
    <property type="match status" value="1"/>
</dbReference>
<dbReference type="GO" id="GO:0047470">
    <property type="term" value="F:(1,4)-alpha-D-glucan 1-alpha-D-glucosylmutase activity"/>
    <property type="evidence" value="ECO:0007669"/>
    <property type="project" value="TreeGrafter"/>
</dbReference>
<protein>
    <submittedName>
        <fullName evidence="2">Malto-oligosyltrehalose synthase</fullName>
    </submittedName>
</protein>
<dbReference type="RefSeq" id="WP_136576962.1">
    <property type="nucleotide sequence ID" value="NZ_STFF01000002.1"/>
</dbReference>
<sequence>MIIPVSTYRLQLNASFPFKEVADLLSYLHELGITTIYGSPFFAATAGSMHGYDVCDSQVLNEEIGTIEQLQQINGEMRKRNMTWLQDVVPNHMVYAMTNQRLADVLERGNFSQYYNWFDIDWQLPDPGLYGKLMVPFLGKPLAGCLADNEIKLELCPGGFIIKYGSQSFPLSISTYDTIIAVPVNGKSPQEVKELLEQLFTAAIRDPSLIHWKEIKSSVIHSFLANEKNVLVVNQLLETINSNRQLLQTILRQQYYQLSWWLDANRVINYRRFFAVNELIATNMANEEVFYEYHQFLKSLYEQKLIHGLRIDHIDGLLEPGIYLNRLRHLFGDDCYIIVEKILEQQEKLPARWPVQGTTGYDFTSQISWLLTNTKGAKELVAYYHSLFPEQNDYQKITFEKKWHFLQTYMGGEWDNLVRSLYALQLVPGTIKPDAMKQALGVFMSCLPVYRLYPEEQSPEPHSLEMIGQAIEEAGQKEPALQKELCCLYSVWQVEENDPEINNRRLVFQKRLMQFTGPLMAKGVEDTTFYVYNALLGHNEVGDTPQISNYSVNQFHQWILQRQQEYPFTLNATSSHDTKRGEDGRIRVNALTWFPQYWQQQVEYWRVINEKYKLIVNEQPAPGLQDEYFIYQSLIAGFPADGKVTEEYITRLKAYFIKSVREAKLYTNWQTPDETYEEAGCGFIENILSSRHDFLNSFLPFFESTLICADVFSLTQVLIKIAAPGVPDIYQGSELWNTSYVDPDNRSPVDFVTRKKYLQELKALEKNGIAGVLKYISGKRREGLEKLYVTWKALQCRNRMASLFLLGNYIPLYASVDCGIIAFTRQYENQWALVAAPVSDTILSAKGKEALANVHLLRPANSPVSWRNEFTGETISVENSLPLSTVCSDLPVALLTGETK</sequence>
<evidence type="ECO:0000313" key="3">
    <source>
        <dbReference type="Proteomes" id="UP000306918"/>
    </source>
</evidence>
<dbReference type="OrthoDB" id="9811841at2"/>
<dbReference type="GO" id="GO:0030980">
    <property type="term" value="P:alpha-glucan catabolic process"/>
    <property type="evidence" value="ECO:0007669"/>
    <property type="project" value="TreeGrafter"/>
</dbReference>
<keyword evidence="3" id="KW-1185">Reference proteome</keyword>
<dbReference type="Gene3D" id="3.30.750.90">
    <property type="match status" value="1"/>
</dbReference>
<dbReference type="GO" id="GO:0005992">
    <property type="term" value="P:trehalose biosynthetic process"/>
    <property type="evidence" value="ECO:0007669"/>
    <property type="project" value="TreeGrafter"/>
</dbReference>
<name>A0A4S8HWV2_9BACT</name>
<dbReference type="EMBL" id="STFF01000002">
    <property type="protein sequence ID" value="THU40208.1"/>
    <property type="molecule type" value="Genomic_DNA"/>
</dbReference>
<dbReference type="SUPFAM" id="SSF51445">
    <property type="entry name" value="(Trans)glycosidases"/>
    <property type="match status" value="1"/>
</dbReference>
<dbReference type="NCBIfam" id="TIGR02401">
    <property type="entry name" value="trehalose_TreY"/>
    <property type="match status" value="1"/>
</dbReference>
<feature type="domain" description="Glycosyl hydrolase family 13 catalytic" evidence="1">
    <location>
        <begin position="4"/>
        <end position="474"/>
    </location>
</feature>
<proteinExistence type="predicted"/>
<reference evidence="2 3" key="1">
    <citation type="submission" date="2019-04" db="EMBL/GenBank/DDBJ databases">
        <title>Niastella caeni sp. nov., isolated from activated sludge.</title>
        <authorList>
            <person name="Sheng M."/>
        </authorList>
    </citation>
    <scope>NUCLEOTIDE SEQUENCE [LARGE SCALE GENOMIC DNA]</scope>
    <source>
        <strain evidence="2 3">HX-2-15</strain>
    </source>
</reference>